<protein>
    <recommendedName>
        <fullName evidence="6">Peptidase M28 domain-containing protein</fullName>
    </recommendedName>
</protein>
<evidence type="ECO:0000313" key="4">
    <source>
        <dbReference type="EMBL" id="VDM76597.1"/>
    </source>
</evidence>
<keyword evidence="5" id="KW-1185">Reference proteome</keyword>
<reference evidence="4 5" key="1">
    <citation type="submission" date="2018-11" db="EMBL/GenBank/DDBJ databases">
        <authorList>
            <consortium name="Pathogen Informatics"/>
        </authorList>
    </citation>
    <scope>NUCLEOTIDE SEQUENCE [LARGE SCALE GENOMIC DNA]</scope>
</reference>
<dbReference type="InterPro" id="IPR036757">
    <property type="entry name" value="TFR-like_dimer_dom_sf"/>
</dbReference>
<comment type="similarity">
    <text evidence="1">Belongs to the peptidase M28 family. M28B subfamily.</text>
</comment>
<evidence type="ECO:0000259" key="3">
    <source>
        <dbReference type="Pfam" id="PF04389"/>
    </source>
</evidence>
<dbReference type="SUPFAM" id="SSF47672">
    <property type="entry name" value="Transferrin receptor-like dimerisation domain"/>
    <property type="match status" value="1"/>
</dbReference>
<feature type="domain" description="Peptidase M28" evidence="3">
    <location>
        <begin position="5"/>
        <end position="89"/>
    </location>
</feature>
<accession>A0A3P7JK79</accession>
<dbReference type="OrthoDB" id="5841748at2759"/>
<dbReference type="Gene3D" id="3.40.630.10">
    <property type="entry name" value="Zn peptidases"/>
    <property type="match status" value="1"/>
</dbReference>
<gene>
    <name evidence="4" type="ORF">SVUK_LOCUS11595</name>
</gene>
<dbReference type="Pfam" id="PF04389">
    <property type="entry name" value="Peptidase_M28"/>
    <property type="match status" value="1"/>
</dbReference>
<dbReference type="InterPro" id="IPR007484">
    <property type="entry name" value="Peptidase_M28"/>
</dbReference>
<dbReference type="Pfam" id="PF04253">
    <property type="entry name" value="TFR_dimer"/>
    <property type="match status" value="1"/>
</dbReference>
<dbReference type="SUPFAM" id="SSF53187">
    <property type="entry name" value="Zn-dependent exopeptidases"/>
    <property type="match status" value="1"/>
</dbReference>
<evidence type="ECO:0008006" key="6">
    <source>
        <dbReference type="Google" id="ProtNLM"/>
    </source>
</evidence>
<name>A0A3P7JK79_STRVU</name>
<dbReference type="AlphaFoldDB" id="A0A3P7JK79"/>
<evidence type="ECO:0000259" key="2">
    <source>
        <dbReference type="Pfam" id="PF04253"/>
    </source>
</evidence>
<feature type="domain" description="Transferrin receptor-like dimerisation" evidence="2">
    <location>
        <begin position="124"/>
        <end position="206"/>
    </location>
</feature>
<dbReference type="EMBL" id="UYYB01097299">
    <property type="protein sequence ID" value="VDM76597.1"/>
    <property type="molecule type" value="Genomic_DNA"/>
</dbReference>
<organism evidence="4 5">
    <name type="scientific">Strongylus vulgaris</name>
    <name type="common">Blood worm</name>
    <dbReference type="NCBI Taxonomy" id="40348"/>
    <lineage>
        <taxon>Eukaryota</taxon>
        <taxon>Metazoa</taxon>
        <taxon>Ecdysozoa</taxon>
        <taxon>Nematoda</taxon>
        <taxon>Chromadorea</taxon>
        <taxon>Rhabditida</taxon>
        <taxon>Rhabditina</taxon>
        <taxon>Rhabditomorpha</taxon>
        <taxon>Strongyloidea</taxon>
        <taxon>Strongylidae</taxon>
        <taxon>Strongylus</taxon>
    </lineage>
</organism>
<dbReference type="InterPro" id="IPR007365">
    <property type="entry name" value="TFR-like_dimer_dom"/>
</dbReference>
<dbReference type="InterPro" id="IPR039373">
    <property type="entry name" value="Peptidase_M28B"/>
</dbReference>
<evidence type="ECO:0000256" key="1">
    <source>
        <dbReference type="ARBA" id="ARBA00005634"/>
    </source>
</evidence>
<sequence>MKIMGWRPARSLMFAAWDAEEYGLVGSTEFVEEFAEILSRRAVAYLNMDCLKGNQTIYVQSSPSLQDQAVAAAKNVRNPRKDEIAANRSTVYDTWLYNMNDPEYPGIPDIAIPMGGSDQKAFLDYLGNFERCFVNPRGIPDDPAARHVLFSVSKTDSYTGTVMQQVYKVIDDMVDASVDELPVLSDELANQISIVHNSLLCALNVFSGHI</sequence>
<dbReference type="PANTHER" id="PTHR10404:SF77">
    <property type="entry name" value="GLUTAMATE CARBOXYPEPTIDASE 2 HOMOLOG"/>
    <property type="match status" value="1"/>
</dbReference>
<dbReference type="GO" id="GO:0004180">
    <property type="term" value="F:carboxypeptidase activity"/>
    <property type="evidence" value="ECO:0007669"/>
    <property type="project" value="TreeGrafter"/>
</dbReference>
<dbReference type="Proteomes" id="UP000270094">
    <property type="component" value="Unassembled WGS sequence"/>
</dbReference>
<dbReference type="FunFam" id="3.40.630.10:FF:000101">
    <property type="entry name" value="N-acetylated alpha-linked acidic dipeptidase like 1"/>
    <property type="match status" value="1"/>
</dbReference>
<proteinExistence type="inferred from homology"/>
<evidence type="ECO:0000313" key="5">
    <source>
        <dbReference type="Proteomes" id="UP000270094"/>
    </source>
</evidence>
<dbReference type="PANTHER" id="PTHR10404">
    <property type="entry name" value="N-ACETYLATED-ALPHA-LINKED ACIDIC DIPEPTIDASE"/>
    <property type="match status" value="1"/>
</dbReference>